<dbReference type="UniPathway" id="UPA00115">
    <property type="reaction ID" value="UER00409"/>
</dbReference>
<dbReference type="GO" id="GO:0005975">
    <property type="term" value="P:carbohydrate metabolic process"/>
    <property type="evidence" value="ECO:0007669"/>
    <property type="project" value="UniProtKB-UniRule"/>
</dbReference>
<dbReference type="AlphaFoldDB" id="Q8L206"/>
<dbReference type="InterPro" id="IPR039104">
    <property type="entry name" value="6PGL"/>
</dbReference>
<dbReference type="InterPro" id="IPR005900">
    <property type="entry name" value="6-phosphogluconolactonase_DevB"/>
</dbReference>
<evidence type="ECO:0000256" key="6">
    <source>
        <dbReference type="ARBA" id="ARBA00020337"/>
    </source>
</evidence>
<dbReference type="Pfam" id="PF01182">
    <property type="entry name" value="Glucosamine_iso"/>
    <property type="match status" value="1"/>
</dbReference>
<dbReference type="PANTHER" id="PTHR11054">
    <property type="entry name" value="6-PHOSPHOGLUCONOLACTONASE"/>
    <property type="match status" value="1"/>
</dbReference>
<dbReference type="EMBL" id="AY074764">
    <property type="protein sequence ID" value="AAL74277.1"/>
    <property type="molecule type" value="Genomic_DNA"/>
</dbReference>
<dbReference type="SUPFAM" id="SSF100950">
    <property type="entry name" value="NagB/RpiA/CoA transferase-like"/>
    <property type="match status" value="1"/>
</dbReference>
<dbReference type="EC" id="3.1.1.31" evidence="5 7"/>
<dbReference type="NCBIfam" id="TIGR01198">
    <property type="entry name" value="pgl"/>
    <property type="match status" value="1"/>
</dbReference>
<dbReference type="Gene3D" id="3.40.50.1360">
    <property type="match status" value="1"/>
</dbReference>
<evidence type="ECO:0000256" key="7">
    <source>
        <dbReference type="RuleBase" id="RU365095"/>
    </source>
</evidence>
<evidence type="ECO:0000256" key="4">
    <source>
        <dbReference type="ARBA" id="ARBA00010662"/>
    </source>
</evidence>
<evidence type="ECO:0000256" key="1">
    <source>
        <dbReference type="ARBA" id="ARBA00000832"/>
    </source>
</evidence>
<proteinExistence type="inferred from homology"/>
<accession>Q8L206</accession>
<dbReference type="CDD" id="cd01400">
    <property type="entry name" value="6PGL"/>
    <property type="match status" value="1"/>
</dbReference>
<comment type="similarity">
    <text evidence="4 7">Belongs to the glucosamine/galactosamine-6-phosphate isomerase family. 6-phosphogluconolactonase subfamily.</text>
</comment>
<dbReference type="PANTHER" id="PTHR11054:SF0">
    <property type="entry name" value="6-PHOSPHOGLUCONOLACTONASE"/>
    <property type="match status" value="1"/>
</dbReference>
<evidence type="ECO:0000256" key="2">
    <source>
        <dbReference type="ARBA" id="ARBA00002681"/>
    </source>
</evidence>
<evidence type="ECO:0000313" key="9">
    <source>
        <dbReference type="EMBL" id="AAL74277.1"/>
    </source>
</evidence>
<comment type="function">
    <text evidence="2 7">Hydrolysis of 6-phosphogluconolactone to 6-phosphogluconate.</text>
</comment>
<reference evidence="9" key="1">
    <citation type="journal article" date="2002" name="Proc. Natl. Acad. Sci. U.S.A.">
        <title>The global phylogeny of glycolytic enzymes.</title>
        <authorList>
            <person name="Canback B."/>
            <person name="Andersson S.G.E."/>
            <person name="Kurland C.G."/>
        </authorList>
    </citation>
    <scope>NUCLEOTIDE SEQUENCE</scope>
    <source>
        <strain evidence="9">Houston 1</strain>
    </source>
</reference>
<dbReference type="InterPro" id="IPR006148">
    <property type="entry name" value="Glc/Gal-6P_isomerase"/>
</dbReference>
<organism evidence="9">
    <name type="scientific">Bartonella henselae</name>
    <name type="common">Rochalimaea henselae</name>
    <dbReference type="NCBI Taxonomy" id="38323"/>
    <lineage>
        <taxon>Bacteria</taxon>
        <taxon>Pseudomonadati</taxon>
        <taxon>Pseudomonadota</taxon>
        <taxon>Alphaproteobacteria</taxon>
        <taxon>Hyphomicrobiales</taxon>
        <taxon>Bartonellaceae</taxon>
        <taxon>Bartonella</taxon>
    </lineage>
</organism>
<name>Q8L206_BARHN</name>
<feature type="domain" description="Glucosamine/galactosamine-6-phosphate isomerase" evidence="8">
    <location>
        <begin position="27"/>
        <end position="239"/>
    </location>
</feature>
<evidence type="ECO:0000256" key="3">
    <source>
        <dbReference type="ARBA" id="ARBA00004961"/>
    </source>
</evidence>
<dbReference type="InterPro" id="IPR037171">
    <property type="entry name" value="NagB/RpiA_transferase-like"/>
</dbReference>
<evidence type="ECO:0000256" key="5">
    <source>
        <dbReference type="ARBA" id="ARBA00013198"/>
    </source>
</evidence>
<dbReference type="GO" id="GO:0006098">
    <property type="term" value="P:pentose-phosphate shunt"/>
    <property type="evidence" value="ECO:0007669"/>
    <property type="project" value="UniProtKB-UniPathway"/>
</dbReference>
<evidence type="ECO:0000259" key="8">
    <source>
        <dbReference type="Pfam" id="PF01182"/>
    </source>
</evidence>
<reference evidence="9" key="2">
    <citation type="submission" date="2002-01" db="EMBL/GenBank/DDBJ databases">
        <authorList>
            <person name="Alsmark C."/>
        </authorList>
    </citation>
    <scope>NUCLEOTIDE SEQUENCE</scope>
    <source>
        <strain evidence="9">Houston 1</strain>
    </source>
</reference>
<comment type="pathway">
    <text evidence="3 7">Carbohydrate degradation; pentose phosphate pathway; D-ribulose 5-phosphate from D-glucose 6-phosphate (oxidative stage): step 2/3.</text>
</comment>
<keyword evidence="7 9" id="KW-0378">Hydrolase</keyword>
<gene>
    <name evidence="7 9" type="primary">pgl</name>
</gene>
<sequence>MMGVYGTIWFRAINMYGINIDHLDFATPTALALALADRVAAELSVSVLERKRAILAVSGGKTPELFFHYLSKADIDWENIIITLVDERFVPVHHERSNEHVVRRYLLQNFAAKARFVGLYQKAITVELAAFSAASRVNTLPRPFDVVVLGMGVDGHTASFFPDADRLKQALDLQTQALVLPLYAKSALEPRLTLTLPVIMQSRCIILHFEGFQKRDCFEVVCQNGSEMEMPVRAVLRNAHHLVQVYWSPKENEISEAEHKTSKVDT</sequence>
<protein>
    <recommendedName>
        <fullName evidence="6 7">6-phosphogluconolactonase</fullName>
        <shortName evidence="7">6PGL</shortName>
        <ecNumber evidence="5 7">3.1.1.31</ecNumber>
    </recommendedName>
</protein>
<comment type="catalytic activity">
    <reaction evidence="1 7">
        <text>6-phospho-D-glucono-1,5-lactone + H2O = 6-phospho-D-gluconate + H(+)</text>
        <dbReference type="Rhea" id="RHEA:12556"/>
        <dbReference type="ChEBI" id="CHEBI:15377"/>
        <dbReference type="ChEBI" id="CHEBI:15378"/>
        <dbReference type="ChEBI" id="CHEBI:57955"/>
        <dbReference type="ChEBI" id="CHEBI:58759"/>
        <dbReference type="EC" id="3.1.1.31"/>
    </reaction>
</comment>
<dbReference type="GO" id="GO:0017057">
    <property type="term" value="F:6-phosphogluconolactonase activity"/>
    <property type="evidence" value="ECO:0007669"/>
    <property type="project" value="UniProtKB-UniRule"/>
</dbReference>